<evidence type="ECO:0000259" key="8">
    <source>
        <dbReference type="PROSITE" id="PS50928"/>
    </source>
</evidence>
<keyword evidence="3" id="KW-1003">Cell membrane</keyword>
<evidence type="ECO:0000256" key="4">
    <source>
        <dbReference type="ARBA" id="ARBA00022692"/>
    </source>
</evidence>
<dbReference type="Gene3D" id="1.10.3720.10">
    <property type="entry name" value="MetI-like"/>
    <property type="match status" value="1"/>
</dbReference>
<keyword evidence="2 7" id="KW-0813">Transport</keyword>
<comment type="subcellular location">
    <subcellularLocation>
        <location evidence="1 7">Cell membrane</location>
        <topology evidence="1 7">Multi-pass membrane protein</topology>
    </subcellularLocation>
</comment>
<protein>
    <submittedName>
        <fullName evidence="9">ABC transporter permease subunit</fullName>
    </submittedName>
</protein>
<keyword evidence="4 7" id="KW-0812">Transmembrane</keyword>
<keyword evidence="6 7" id="KW-0472">Membrane</keyword>
<dbReference type="InterPro" id="IPR051393">
    <property type="entry name" value="ABC_transporter_permease"/>
</dbReference>
<dbReference type="EMBL" id="CP047394">
    <property type="protein sequence ID" value="QHE60357.1"/>
    <property type="molecule type" value="Genomic_DNA"/>
</dbReference>
<evidence type="ECO:0000313" key="9">
    <source>
        <dbReference type="EMBL" id="QHE60357.1"/>
    </source>
</evidence>
<dbReference type="PROSITE" id="PS50928">
    <property type="entry name" value="ABC_TM1"/>
    <property type="match status" value="1"/>
</dbReference>
<evidence type="ECO:0000256" key="1">
    <source>
        <dbReference type="ARBA" id="ARBA00004651"/>
    </source>
</evidence>
<evidence type="ECO:0000256" key="6">
    <source>
        <dbReference type="ARBA" id="ARBA00023136"/>
    </source>
</evidence>
<dbReference type="InterPro" id="IPR035906">
    <property type="entry name" value="MetI-like_sf"/>
</dbReference>
<gene>
    <name evidence="9" type="ORF">FHE72_04365</name>
</gene>
<reference evidence="9 10" key="1">
    <citation type="submission" date="2019-06" db="EMBL/GenBank/DDBJ databases">
        <title>An operon consisting of a P-type ATPase gene and a transcriptional regular gene given the different cadmium resistance in Bacillus vietamensis 151-6 and Bacillus marisflavi 151-25.</title>
        <authorList>
            <person name="Yu X."/>
        </authorList>
    </citation>
    <scope>NUCLEOTIDE SEQUENCE [LARGE SCALE GENOMIC DNA]</scope>
    <source>
        <strain evidence="9 10">151-6</strain>
    </source>
</reference>
<name>A0A6I6UFT2_9BACI</name>
<dbReference type="Pfam" id="PF00528">
    <property type="entry name" value="BPD_transp_1"/>
    <property type="match status" value="1"/>
</dbReference>
<keyword evidence="5 7" id="KW-1133">Transmembrane helix</keyword>
<feature type="transmembrane region" description="Helical" evidence="7">
    <location>
        <begin position="31"/>
        <end position="54"/>
    </location>
</feature>
<accession>A0A6I6UFT2</accession>
<proteinExistence type="inferred from homology"/>
<dbReference type="KEGG" id="bvq:FHE72_04365"/>
<feature type="transmembrane region" description="Helical" evidence="7">
    <location>
        <begin position="240"/>
        <end position="262"/>
    </location>
</feature>
<dbReference type="GO" id="GO:0055085">
    <property type="term" value="P:transmembrane transport"/>
    <property type="evidence" value="ECO:0007669"/>
    <property type="project" value="InterPro"/>
</dbReference>
<dbReference type="SUPFAM" id="SSF161098">
    <property type="entry name" value="MetI-like"/>
    <property type="match status" value="1"/>
</dbReference>
<dbReference type="Proteomes" id="UP000465062">
    <property type="component" value="Chromosome"/>
</dbReference>
<feature type="transmembrane region" description="Helical" evidence="7">
    <location>
        <begin position="282"/>
        <end position="307"/>
    </location>
</feature>
<evidence type="ECO:0000256" key="2">
    <source>
        <dbReference type="ARBA" id="ARBA00022448"/>
    </source>
</evidence>
<dbReference type="CDD" id="cd06261">
    <property type="entry name" value="TM_PBP2"/>
    <property type="match status" value="1"/>
</dbReference>
<dbReference type="PANTHER" id="PTHR30193:SF37">
    <property type="entry name" value="INNER MEMBRANE ABC TRANSPORTER PERMEASE PROTEIN YCJO"/>
    <property type="match status" value="1"/>
</dbReference>
<comment type="similarity">
    <text evidence="7">Belongs to the binding-protein-dependent transport system permease family.</text>
</comment>
<feature type="transmembrane region" description="Helical" evidence="7">
    <location>
        <begin position="132"/>
        <end position="152"/>
    </location>
</feature>
<sequence>MEPNLNNNHSDIILSEKKPFSQRFKKGARQWLAVSPFLLLGLAGATIFVIYPLIKGIVMSFQDYNIIPGAESPFVGLENYKKAFSDPAFAYAVRNTFLNTVVTVPINWFLGLFFAVLINIQFVKYKITFRTLYYLPIITSWIVVAFLFRYLFADGDNGLINFVLVHLGIVDEPISWLQNQWTAMIVIWLFHIWKTVGWTVVIYLAALQGIPKNLYEAAAIDGASGIKAFKFVTIPMLRPITAFVIINLIMGAFNFFPQVYFITNGGPMGQTEVLQSMIYKQAFSNFNFGYSSALGVMMGLTIFLITFTQQKKLSNQKFM</sequence>
<organism evidence="9 10">
    <name type="scientific">Rossellomorea vietnamensis</name>
    <dbReference type="NCBI Taxonomy" id="218284"/>
    <lineage>
        <taxon>Bacteria</taxon>
        <taxon>Bacillati</taxon>
        <taxon>Bacillota</taxon>
        <taxon>Bacilli</taxon>
        <taxon>Bacillales</taxon>
        <taxon>Bacillaceae</taxon>
        <taxon>Rossellomorea</taxon>
    </lineage>
</organism>
<dbReference type="GeneID" id="77237124"/>
<feature type="domain" description="ABC transmembrane type-1" evidence="8">
    <location>
        <begin position="93"/>
        <end position="309"/>
    </location>
</feature>
<dbReference type="PANTHER" id="PTHR30193">
    <property type="entry name" value="ABC TRANSPORTER PERMEASE PROTEIN"/>
    <property type="match status" value="1"/>
</dbReference>
<dbReference type="InterPro" id="IPR000515">
    <property type="entry name" value="MetI-like"/>
</dbReference>
<evidence type="ECO:0000256" key="3">
    <source>
        <dbReference type="ARBA" id="ARBA00022475"/>
    </source>
</evidence>
<evidence type="ECO:0000313" key="10">
    <source>
        <dbReference type="Proteomes" id="UP000465062"/>
    </source>
</evidence>
<dbReference type="RefSeq" id="WP_051758374.1">
    <property type="nucleotide sequence ID" value="NZ_CCDN010000002.1"/>
</dbReference>
<evidence type="ECO:0000256" key="5">
    <source>
        <dbReference type="ARBA" id="ARBA00022989"/>
    </source>
</evidence>
<dbReference type="AlphaFoldDB" id="A0A6I6UFT2"/>
<evidence type="ECO:0000256" key="7">
    <source>
        <dbReference type="RuleBase" id="RU363032"/>
    </source>
</evidence>
<feature type="transmembrane region" description="Helical" evidence="7">
    <location>
        <begin position="97"/>
        <end position="120"/>
    </location>
</feature>
<feature type="transmembrane region" description="Helical" evidence="7">
    <location>
        <begin position="185"/>
        <end position="206"/>
    </location>
</feature>
<dbReference type="GO" id="GO:0005886">
    <property type="term" value="C:plasma membrane"/>
    <property type="evidence" value="ECO:0007669"/>
    <property type="project" value="UniProtKB-SubCell"/>
</dbReference>